<evidence type="ECO:0000313" key="3">
    <source>
        <dbReference type="Proteomes" id="UP001151752"/>
    </source>
</evidence>
<dbReference type="EMBL" id="JAPFFM010000001">
    <property type="protein sequence ID" value="KAJ6776172.1"/>
    <property type="molecule type" value="Genomic_DNA"/>
</dbReference>
<gene>
    <name evidence="2" type="ORF">OIU74_000373</name>
</gene>
<sequence>MLKSDSILLCVCCVFSKLWICCIRHKRVGTHKGDSGKRWDSDSSAILRSAEEEVDDEECLGQVPDSSWAVPQIPSPPTASGLYWPKSIHYPDAAILVPDICGSAVQKPSSLSASWNCFQMAGATLELSMSSSWMSRSLMPCFQ</sequence>
<feature type="signal peptide" evidence="1">
    <location>
        <begin position="1"/>
        <end position="16"/>
    </location>
</feature>
<dbReference type="AlphaFoldDB" id="A0A9Q1AM62"/>
<evidence type="ECO:0000256" key="1">
    <source>
        <dbReference type="SAM" id="SignalP"/>
    </source>
</evidence>
<comment type="caution">
    <text evidence="2">The sequence shown here is derived from an EMBL/GenBank/DDBJ whole genome shotgun (WGS) entry which is preliminary data.</text>
</comment>
<evidence type="ECO:0000313" key="2">
    <source>
        <dbReference type="EMBL" id="KAJ6776172.1"/>
    </source>
</evidence>
<protein>
    <submittedName>
        <fullName evidence="2">B-BOX ZINC FINGER PROTEIN 18</fullName>
    </submittedName>
</protein>
<accession>A0A9Q1AM62</accession>
<keyword evidence="1" id="KW-0732">Signal</keyword>
<proteinExistence type="predicted"/>
<organism evidence="2 3">
    <name type="scientific">Salix koriyanagi</name>
    <dbReference type="NCBI Taxonomy" id="2511006"/>
    <lineage>
        <taxon>Eukaryota</taxon>
        <taxon>Viridiplantae</taxon>
        <taxon>Streptophyta</taxon>
        <taxon>Embryophyta</taxon>
        <taxon>Tracheophyta</taxon>
        <taxon>Spermatophyta</taxon>
        <taxon>Magnoliopsida</taxon>
        <taxon>eudicotyledons</taxon>
        <taxon>Gunneridae</taxon>
        <taxon>Pentapetalae</taxon>
        <taxon>rosids</taxon>
        <taxon>fabids</taxon>
        <taxon>Malpighiales</taxon>
        <taxon>Salicaceae</taxon>
        <taxon>Saliceae</taxon>
        <taxon>Salix</taxon>
    </lineage>
</organism>
<reference evidence="2" key="2">
    <citation type="journal article" date="2023" name="Int. J. Mol. Sci.">
        <title>De Novo Assembly and Annotation of 11 Diverse Shrub Willow (Salix) Genomes Reveals Novel Gene Organization in Sex-Linked Regions.</title>
        <authorList>
            <person name="Hyden B."/>
            <person name="Feng K."/>
            <person name="Yates T.B."/>
            <person name="Jawdy S."/>
            <person name="Cereghino C."/>
            <person name="Smart L.B."/>
            <person name="Muchero W."/>
        </authorList>
    </citation>
    <scope>NUCLEOTIDE SEQUENCE</scope>
    <source>
        <tissue evidence="2">Shoot tip</tissue>
    </source>
</reference>
<feature type="chain" id="PRO_5040336196" evidence="1">
    <location>
        <begin position="17"/>
        <end position="143"/>
    </location>
</feature>
<dbReference type="Proteomes" id="UP001151752">
    <property type="component" value="Chromosome 16"/>
</dbReference>
<keyword evidence="3" id="KW-1185">Reference proteome</keyword>
<name>A0A9Q1AM62_9ROSI</name>
<reference evidence="2" key="1">
    <citation type="submission" date="2022-11" db="EMBL/GenBank/DDBJ databases">
        <authorList>
            <person name="Hyden B.L."/>
            <person name="Feng K."/>
            <person name="Yates T."/>
            <person name="Jawdy S."/>
            <person name="Smart L.B."/>
            <person name="Muchero W."/>
        </authorList>
    </citation>
    <scope>NUCLEOTIDE SEQUENCE</scope>
    <source>
        <tissue evidence="2">Shoot tip</tissue>
    </source>
</reference>